<dbReference type="InterPro" id="IPR011051">
    <property type="entry name" value="RmlC_Cupin_sf"/>
</dbReference>
<dbReference type="Gene3D" id="2.60.120.10">
    <property type="entry name" value="Jelly Rolls"/>
    <property type="match status" value="2"/>
</dbReference>
<gene>
    <name evidence="4" type="ORF">GK108_02375</name>
</gene>
<name>A0A6L9KZM4_9BACT</name>
<organism evidence="4 5">
    <name type="scientific">Spirosoma terrae</name>
    <dbReference type="NCBI Taxonomy" id="1968276"/>
    <lineage>
        <taxon>Bacteria</taxon>
        <taxon>Pseudomonadati</taxon>
        <taxon>Bacteroidota</taxon>
        <taxon>Cytophagia</taxon>
        <taxon>Cytophagales</taxon>
        <taxon>Cytophagaceae</taxon>
        <taxon>Spirosoma</taxon>
    </lineage>
</organism>
<dbReference type="EMBL" id="JAAFZH010000001">
    <property type="protein sequence ID" value="NDU93705.1"/>
    <property type="molecule type" value="Genomic_DNA"/>
</dbReference>
<evidence type="ECO:0000256" key="2">
    <source>
        <dbReference type="RuleBase" id="RU003457"/>
    </source>
</evidence>
<protein>
    <submittedName>
        <fullName evidence="4">Pirin</fullName>
    </submittedName>
</protein>
<proteinExistence type="inferred from homology"/>
<accession>A0A6L9KZM4</accession>
<dbReference type="AlphaFoldDB" id="A0A6L9KZM4"/>
<sequence>MDTQTEAQIYLSDQRGSSQLDSFQSFHSFNFGSYFDESRKPFGTLQLINDTTLKAGHSLHMRVEQHTDVIIIPLIGGLEYTSSVGNGFLEAGQAEIVSLAAGMNYQIINPYENERINFLDIWIAADTSSFTPTLRQTNFDINNTNKLVPVFTNQRSQGLIGKYGGRQEGFFQLSTQAETGVFVFVLSGVFEVQNRLLHDRDGLSLVNPKDGIIEFEALSNDAILLLIEIPLTNVHSHYA</sequence>
<dbReference type="PANTHER" id="PTHR43212">
    <property type="entry name" value="QUERCETIN 2,3-DIOXYGENASE"/>
    <property type="match status" value="1"/>
</dbReference>
<dbReference type="InterPro" id="IPR014710">
    <property type="entry name" value="RmlC-like_jellyroll"/>
</dbReference>
<feature type="domain" description="Pirin N-terminal" evidence="3">
    <location>
        <begin position="19"/>
        <end position="123"/>
    </location>
</feature>
<keyword evidence="5" id="KW-1185">Reference proteome</keyword>
<dbReference type="PANTHER" id="PTHR43212:SF3">
    <property type="entry name" value="QUERCETIN 2,3-DIOXYGENASE"/>
    <property type="match status" value="1"/>
</dbReference>
<comment type="caution">
    <text evidence="4">The sequence shown here is derived from an EMBL/GenBank/DDBJ whole genome shotgun (WGS) entry which is preliminary data.</text>
</comment>
<evidence type="ECO:0000313" key="5">
    <source>
        <dbReference type="Proteomes" id="UP000474175"/>
    </source>
</evidence>
<dbReference type="InterPro" id="IPR003829">
    <property type="entry name" value="Pirin_N_dom"/>
</dbReference>
<evidence type="ECO:0000256" key="1">
    <source>
        <dbReference type="ARBA" id="ARBA00008416"/>
    </source>
</evidence>
<dbReference type="InterPro" id="IPR012093">
    <property type="entry name" value="Pirin"/>
</dbReference>
<evidence type="ECO:0000259" key="3">
    <source>
        <dbReference type="Pfam" id="PF02678"/>
    </source>
</evidence>
<dbReference type="RefSeq" id="WP_163942171.1">
    <property type="nucleotide sequence ID" value="NZ_JAAFZH010000001.1"/>
</dbReference>
<dbReference type="Pfam" id="PF02678">
    <property type="entry name" value="Pirin"/>
    <property type="match status" value="1"/>
</dbReference>
<dbReference type="SUPFAM" id="SSF51182">
    <property type="entry name" value="RmlC-like cupins"/>
    <property type="match status" value="1"/>
</dbReference>
<evidence type="ECO:0000313" key="4">
    <source>
        <dbReference type="EMBL" id="NDU93705.1"/>
    </source>
</evidence>
<reference evidence="4 5" key="1">
    <citation type="submission" date="2020-02" db="EMBL/GenBank/DDBJ databases">
        <title>Draft genome sequence of two Spirosoma agri KCTC 52727 and Spirosoma terrae KCTC 52035.</title>
        <authorList>
            <person name="Rojas J."/>
            <person name="Ambika Manirajan B."/>
            <person name="Suarez C."/>
            <person name="Ratering S."/>
            <person name="Schnell S."/>
        </authorList>
    </citation>
    <scope>NUCLEOTIDE SEQUENCE [LARGE SCALE GENOMIC DNA]</scope>
    <source>
        <strain evidence="4 5">KCTC 52035</strain>
    </source>
</reference>
<dbReference type="Proteomes" id="UP000474175">
    <property type="component" value="Unassembled WGS sequence"/>
</dbReference>
<comment type="similarity">
    <text evidence="1 2">Belongs to the pirin family.</text>
</comment>